<dbReference type="InterPro" id="IPR021146">
    <property type="entry name" value="Phage_gp6-like_head-tail"/>
</dbReference>
<evidence type="ECO:0000313" key="2">
    <source>
        <dbReference type="Proteomes" id="UP000239772"/>
    </source>
</evidence>
<comment type="caution">
    <text evidence="1">The sequence shown here is derived from an EMBL/GenBank/DDBJ whole genome shotgun (WGS) entry which is preliminary data.</text>
</comment>
<dbReference type="CDD" id="cd08054">
    <property type="entry name" value="gp6"/>
    <property type="match status" value="1"/>
</dbReference>
<accession>A0A2T1HSB7</accession>
<dbReference type="NCBIfam" id="TIGR01560">
    <property type="entry name" value="put_DNA_pack"/>
    <property type="match status" value="1"/>
</dbReference>
<name>A0A2T1HSB7_9HYPH</name>
<sequence length="201" mass="21121">MFAAGTEDEEPPMALMLVTPPTVEPVTLAELKDWLKIDTADEDVLLTAVIAAARLAVEAASGRKLLTQTWRWVLNAWPASPLELPVWPMQAVPAIRVYNAAGVAATVAATLYQLSNAFLPPRLALLGATPQPGRALGGIEIDMTAGYGGAAAAVPEALRMAVRLMAAHLYENRGDGAPGLAPMQPPPAVAALVGPYRRAKL</sequence>
<dbReference type="InterPro" id="IPR006450">
    <property type="entry name" value="Phage_HK97_gp6-like"/>
</dbReference>
<dbReference type="AlphaFoldDB" id="A0A2T1HSB7"/>
<organism evidence="1 2">
    <name type="scientific">Alsobacter soli</name>
    <dbReference type="NCBI Taxonomy" id="2109933"/>
    <lineage>
        <taxon>Bacteria</taxon>
        <taxon>Pseudomonadati</taxon>
        <taxon>Pseudomonadota</taxon>
        <taxon>Alphaproteobacteria</taxon>
        <taxon>Hyphomicrobiales</taxon>
        <taxon>Alsobacteraceae</taxon>
        <taxon>Alsobacter</taxon>
    </lineage>
</organism>
<dbReference type="InterPro" id="IPR011738">
    <property type="entry name" value="Phage_CHP"/>
</dbReference>
<dbReference type="Pfam" id="PF05135">
    <property type="entry name" value="Phage_connect_1"/>
    <property type="match status" value="1"/>
</dbReference>
<evidence type="ECO:0008006" key="3">
    <source>
        <dbReference type="Google" id="ProtNLM"/>
    </source>
</evidence>
<gene>
    <name evidence="1" type="ORF">SLNSH_13605</name>
</gene>
<proteinExistence type="predicted"/>
<dbReference type="Proteomes" id="UP000239772">
    <property type="component" value="Unassembled WGS sequence"/>
</dbReference>
<reference evidence="2" key="1">
    <citation type="submission" date="2018-03" db="EMBL/GenBank/DDBJ databases">
        <authorList>
            <person name="Sun L."/>
            <person name="Liu H."/>
            <person name="Chen W."/>
            <person name="Huang K."/>
            <person name="Liu W."/>
            <person name="Gao X."/>
        </authorList>
    </citation>
    <scope>NUCLEOTIDE SEQUENCE [LARGE SCALE GENOMIC DNA]</scope>
    <source>
        <strain evidence="2">SH9</strain>
    </source>
</reference>
<dbReference type="NCBIfam" id="TIGR02215">
    <property type="entry name" value="phage_chp_gp8"/>
    <property type="match status" value="1"/>
</dbReference>
<dbReference type="Gene3D" id="1.10.3230.30">
    <property type="entry name" value="Phage gp6-like head-tail connector protein"/>
    <property type="match status" value="1"/>
</dbReference>
<evidence type="ECO:0000313" key="1">
    <source>
        <dbReference type="EMBL" id="PSC04526.1"/>
    </source>
</evidence>
<protein>
    <recommendedName>
        <fullName evidence="3">Phage gp6-like head-tail connector protein</fullName>
    </recommendedName>
</protein>
<dbReference type="EMBL" id="PVZS01000013">
    <property type="protein sequence ID" value="PSC04526.1"/>
    <property type="molecule type" value="Genomic_DNA"/>
</dbReference>
<keyword evidence="2" id="KW-1185">Reference proteome</keyword>